<name>A0A318HKE5_9MYCO</name>
<dbReference type="Proteomes" id="UP000247781">
    <property type="component" value="Unassembled WGS sequence"/>
</dbReference>
<dbReference type="RefSeq" id="WP_110319072.1">
    <property type="nucleotide sequence ID" value="NZ_QJJU01000024.1"/>
</dbReference>
<keyword evidence="5 6" id="KW-0472">Membrane</keyword>
<evidence type="ECO:0000256" key="6">
    <source>
        <dbReference type="SAM" id="Phobius"/>
    </source>
</evidence>
<evidence type="ECO:0000256" key="1">
    <source>
        <dbReference type="ARBA" id="ARBA00004651"/>
    </source>
</evidence>
<organism evidence="7 8">
    <name type="scientific">Mycolicibacterium moriokaense</name>
    <dbReference type="NCBI Taxonomy" id="39691"/>
    <lineage>
        <taxon>Bacteria</taxon>
        <taxon>Bacillati</taxon>
        <taxon>Actinomycetota</taxon>
        <taxon>Actinomycetes</taxon>
        <taxon>Mycobacteriales</taxon>
        <taxon>Mycobacteriaceae</taxon>
        <taxon>Mycolicibacterium</taxon>
    </lineage>
</organism>
<keyword evidence="4 6" id="KW-1133">Transmembrane helix</keyword>
<dbReference type="InterPro" id="IPR005171">
    <property type="entry name" value="Cyt_c_oxidase_su4_prok"/>
</dbReference>
<evidence type="ECO:0000256" key="3">
    <source>
        <dbReference type="ARBA" id="ARBA00022692"/>
    </source>
</evidence>
<sequence length="98" mass="10906">MNTTFNKRLLIVWLILTTMTLAYVWIDHTVDQNGTLRASTVVTVSAIVIALIKVRIIFREFMEVRHAPALLCRLTDAWVVLIAVCLLGSYFVGSAVAG</sequence>
<keyword evidence="2" id="KW-1003">Cell membrane</keyword>
<evidence type="ECO:0000313" key="7">
    <source>
        <dbReference type="EMBL" id="PXX02460.1"/>
    </source>
</evidence>
<reference evidence="8" key="1">
    <citation type="submission" date="2018-05" db="EMBL/GenBank/DDBJ databases">
        <authorList>
            <person name="Deangelis K."/>
            <person name="Huntemann M."/>
            <person name="Clum A."/>
            <person name="Pillay M."/>
            <person name="Palaniappan K."/>
            <person name="Varghese N."/>
            <person name="Mikhailova N."/>
            <person name="Stamatis D."/>
            <person name="Reddy T."/>
            <person name="Daum C."/>
            <person name="Shapiro N."/>
            <person name="Ivanova N."/>
            <person name="Kyrpides N."/>
            <person name="Woyke T."/>
        </authorList>
    </citation>
    <scope>NUCLEOTIDE SEQUENCE [LARGE SCALE GENOMIC DNA]</scope>
    <source>
        <strain evidence="8">GAS496</strain>
    </source>
</reference>
<comment type="caution">
    <text evidence="7">The sequence shown here is derived from an EMBL/GenBank/DDBJ whole genome shotgun (WGS) entry which is preliminary data.</text>
</comment>
<dbReference type="GO" id="GO:0005886">
    <property type="term" value="C:plasma membrane"/>
    <property type="evidence" value="ECO:0007669"/>
    <property type="project" value="UniProtKB-SubCell"/>
</dbReference>
<evidence type="ECO:0000256" key="4">
    <source>
        <dbReference type="ARBA" id="ARBA00022989"/>
    </source>
</evidence>
<dbReference type="OrthoDB" id="8595054at2"/>
<dbReference type="EMBL" id="QJJU01000024">
    <property type="protein sequence ID" value="PXX02460.1"/>
    <property type="molecule type" value="Genomic_DNA"/>
</dbReference>
<dbReference type="AlphaFoldDB" id="A0A318HKE5"/>
<evidence type="ECO:0000256" key="5">
    <source>
        <dbReference type="ARBA" id="ARBA00023136"/>
    </source>
</evidence>
<evidence type="ECO:0000256" key="2">
    <source>
        <dbReference type="ARBA" id="ARBA00022475"/>
    </source>
</evidence>
<comment type="subcellular location">
    <subcellularLocation>
        <location evidence="1">Cell membrane</location>
        <topology evidence="1">Multi-pass membrane protein</topology>
    </subcellularLocation>
</comment>
<reference evidence="7 8" key="2">
    <citation type="submission" date="2018-06" db="EMBL/GenBank/DDBJ databases">
        <title>Sequencing of bacterial isolates from soil warming experiment in Harvard Forest, Massachusetts, USA.</title>
        <authorList>
            <person name="Deangelis K.PhD."/>
        </authorList>
    </citation>
    <scope>NUCLEOTIDE SEQUENCE [LARGE SCALE GENOMIC DNA]</scope>
    <source>
        <strain evidence="7 8">GAS496</strain>
    </source>
</reference>
<feature type="transmembrane region" description="Helical" evidence="6">
    <location>
        <begin position="70"/>
        <end position="92"/>
    </location>
</feature>
<gene>
    <name evidence="7" type="ORF">C8E89_1246</name>
</gene>
<feature type="transmembrane region" description="Helical" evidence="6">
    <location>
        <begin position="9"/>
        <end position="26"/>
    </location>
</feature>
<keyword evidence="8" id="KW-1185">Reference proteome</keyword>
<dbReference type="Pfam" id="PF03626">
    <property type="entry name" value="COX4_pro"/>
    <property type="match status" value="1"/>
</dbReference>
<proteinExistence type="predicted"/>
<protein>
    <submittedName>
        <fullName evidence="7">Cytochrome c oxidase subunit IV</fullName>
    </submittedName>
</protein>
<accession>A0A318HKE5</accession>
<feature type="transmembrane region" description="Helical" evidence="6">
    <location>
        <begin position="38"/>
        <end position="58"/>
    </location>
</feature>
<evidence type="ECO:0000313" key="8">
    <source>
        <dbReference type="Proteomes" id="UP000247781"/>
    </source>
</evidence>
<keyword evidence="3 6" id="KW-0812">Transmembrane</keyword>